<dbReference type="AlphaFoldDB" id="A0A3M2KSR7"/>
<dbReference type="OrthoDB" id="5170495at2"/>
<dbReference type="Proteomes" id="UP000279275">
    <property type="component" value="Unassembled WGS sequence"/>
</dbReference>
<name>A0A3M2KSR7_9NOCA</name>
<proteinExistence type="predicted"/>
<reference evidence="1 2" key="1">
    <citation type="submission" date="2018-10" db="EMBL/GenBank/DDBJ databases">
        <title>Isolation from cow dung.</title>
        <authorList>
            <person name="Ling L."/>
        </authorList>
    </citation>
    <scope>NUCLEOTIDE SEQUENCE [LARGE SCALE GENOMIC DNA]</scope>
    <source>
        <strain evidence="1 2">NEAU-LL90</strain>
    </source>
</reference>
<dbReference type="EMBL" id="RFFH01000025">
    <property type="protein sequence ID" value="RMI28131.1"/>
    <property type="molecule type" value="Genomic_DNA"/>
</dbReference>
<protein>
    <submittedName>
        <fullName evidence="1">Uncharacterized protein</fullName>
    </submittedName>
</protein>
<evidence type="ECO:0000313" key="1">
    <source>
        <dbReference type="EMBL" id="RMI28131.1"/>
    </source>
</evidence>
<gene>
    <name evidence="1" type="ORF">EBN03_31610</name>
</gene>
<comment type="caution">
    <text evidence="1">The sequence shown here is derived from an EMBL/GenBank/DDBJ whole genome shotgun (WGS) entry which is preliminary data.</text>
</comment>
<sequence length="419" mass="46489">MGFSLFLTFKYDLGGQIRDAEALEGVLTRLHGPPTPDPALLRSWNLSYLAGHAPIIRHTLPGGEVDLGGIGWHYTRQLQLFPWLGIASIDYRLSPDEPVIDPLPAYDDIIDWKNRDYIPYLTEMGALGTSLAGHVAIEPGTELDLHTGIITELRAAVARFVEPRHFLYAFHDFRICWIVDRPNITDTTAQQLLWLSDSGDASEDAVAEFFRAGTVEVASSGWSTVIRALELDSDYDTASVLGLLNLVHTHWYACQMWINAHEVTDPQLRAGWRHPDRHILSASQLALAAAYLAETRNLNVMLKDPAMLRVAVNLEAHFEVSKHHETAQARLRALESYSRQLGDYRGEIELRRFQGLFAVSAAASVAALVPALAQVGFSSLHIVTTIVPLAGVWGLFAVDYSPLRKAVTRRYHGRSGPAD</sequence>
<accession>A0A3M2KSR7</accession>
<organism evidence="1 2">
    <name type="scientific">Nocardia stercoris</name>
    <dbReference type="NCBI Taxonomy" id="2483361"/>
    <lineage>
        <taxon>Bacteria</taxon>
        <taxon>Bacillati</taxon>
        <taxon>Actinomycetota</taxon>
        <taxon>Actinomycetes</taxon>
        <taxon>Mycobacteriales</taxon>
        <taxon>Nocardiaceae</taxon>
        <taxon>Nocardia</taxon>
    </lineage>
</organism>
<dbReference type="RefSeq" id="WP_122191833.1">
    <property type="nucleotide sequence ID" value="NZ_RFFH01000025.1"/>
</dbReference>
<evidence type="ECO:0000313" key="2">
    <source>
        <dbReference type="Proteomes" id="UP000279275"/>
    </source>
</evidence>
<keyword evidence="2" id="KW-1185">Reference proteome</keyword>